<gene>
    <name evidence="1" type="ORF">RAG0_11711</name>
</gene>
<evidence type="ECO:0000313" key="1">
    <source>
        <dbReference type="EMBL" id="CZT05721.1"/>
    </source>
</evidence>
<reference evidence="2" key="1">
    <citation type="submission" date="2016-03" db="EMBL/GenBank/DDBJ databases">
        <authorList>
            <person name="Guldener U."/>
        </authorList>
    </citation>
    <scope>NUCLEOTIDE SEQUENCE [LARGE SCALE GENOMIC DNA]</scope>
    <source>
        <strain evidence="2">04CH-RAC-A.6.1</strain>
    </source>
</reference>
<evidence type="ECO:0000313" key="2">
    <source>
        <dbReference type="Proteomes" id="UP000178912"/>
    </source>
</evidence>
<dbReference type="EMBL" id="FJUX01000079">
    <property type="protein sequence ID" value="CZT05721.1"/>
    <property type="molecule type" value="Genomic_DNA"/>
</dbReference>
<dbReference type="Proteomes" id="UP000178912">
    <property type="component" value="Unassembled WGS sequence"/>
</dbReference>
<name>A0A1E1L5F4_9HELO</name>
<keyword evidence="2" id="KW-1185">Reference proteome</keyword>
<dbReference type="AlphaFoldDB" id="A0A1E1L5F4"/>
<accession>A0A1E1L5F4</accession>
<proteinExistence type="predicted"/>
<protein>
    <submittedName>
        <fullName evidence="1">Uncharacterized protein</fullName>
    </submittedName>
</protein>
<organism evidence="1 2">
    <name type="scientific">Rhynchosporium agropyri</name>
    <dbReference type="NCBI Taxonomy" id="914238"/>
    <lineage>
        <taxon>Eukaryota</taxon>
        <taxon>Fungi</taxon>
        <taxon>Dikarya</taxon>
        <taxon>Ascomycota</taxon>
        <taxon>Pezizomycotina</taxon>
        <taxon>Leotiomycetes</taxon>
        <taxon>Helotiales</taxon>
        <taxon>Ploettnerulaceae</taxon>
        <taxon>Rhynchosporium</taxon>
    </lineage>
</organism>
<sequence>MGEFDNDVDATDTKFPRNGDLPFVAAKLLRLQRLCMARNPQNCVFFAIRSLQYTYAITSYQDGIRASGISLAPLLFLGSDNGGVRDCLLWNLPDRSRGGYVSLTS</sequence>